<name>A0A1I4QDB8_9FIRM</name>
<evidence type="ECO:0000313" key="1">
    <source>
        <dbReference type="EMBL" id="SFM38081.1"/>
    </source>
</evidence>
<protein>
    <recommendedName>
        <fullName evidence="3">Flagellar operon protein TIGR03826</fullName>
    </recommendedName>
</protein>
<dbReference type="InterPro" id="IPR009563">
    <property type="entry name" value="SSSCA1"/>
</dbReference>
<keyword evidence="2" id="KW-1185">Reference proteome</keyword>
<dbReference type="OrthoDB" id="1739831at2"/>
<accession>A0A1I4QDB8</accession>
<dbReference type="Proteomes" id="UP000199520">
    <property type="component" value="Unassembled WGS sequence"/>
</dbReference>
<gene>
    <name evidence="1" type="ORF">SAMN04490355_109510</name>
</gene>
<dbReference type="Pfam" id="PF06677">
    <property type="entry name" value="Auto_anti-p27"/>
    <property type="match status" value="1"/>
</dbReference>
<dbReference type="STRING" id="1123291.SAMN04490355_109510"/>
<dbReference type="RefSeq" id="WP_090944635.1">
    <property type="nucleotide sequence ID" value="NZ_FOTS01000095.1"/>
</dbReference>
<evidence type="ECO:0008006" key="3">
    <source>
        <dbReference type="Google" id="ProtNLM"/>
    </source>
</evidence>
<dbReference type="AlphaFoldDB" id="A0A1I4QDB8"/>
<dbReference type="EMBL" id="FOTS01000095">
    <property type="protein sequence ID" value="SFM38081.1"/>
    <property type="molecule type" value="Genomic_DNA"/>
</dbReference>
<organism evidence="1 2">
    <name type="scientific">Pelosinus propionicus DSM 13327</name>
    <dbReference type="NCBI Taxonomy" id="1123291"/>
    <lineage>
        <taxon>Bacteria</taxon>
        <taxon>Bacillati</taxon>
        <taxon>Bacillota</taxon>
        <taxon>Negativicutes</taxon>
        <taxon>Selenomonadales</taxon>
        <taxon>Sporomusaceae</taxon>
        <taxon>Pelosinus</taxon>
    </lineage>
</organism>
<evidence type="ECO:0000313" key="2">
    <source>
        <dbReference type="Proteomes" id="UP000199520"/>
    </source>
</evidence>
<proteinExistence type="predicted"/>
<reference evidence="2" key="1">
    <citation type="submission" date="2016-10" db="EMBL/GenBank/DDBJ databases">
        <authorList>
            <person name="Varghese N."/>
            <person name="Submissions S."/>
        </authorList>
    </citation>
    <scope>NUCLEOTIDE SEQUENCE [LARGE SCALE GENOMIC DNA]</scope>
    <source>
        <strain evidence="2">DSM 13327</strain>
    </source>
</reference>
<sequence length="133" mass="15138">MGIKNCPECGKLYVENPSGLCPECYAQEEVYEHQIGEYLRENGKASVEKIHEETGVKEKIILRMIKSGRLLVDGVSMISYPCDMCGVPIYEGRICAKCGSSFTKQVKEVWRDKDNYGSQREGLRMYSKDDLKK</sequence>